<comment type="similarity">
    <text evidence="2">Belongs to the chromogranin/secretogranin protein family.</text>
</comment>
<evidence type="ECO:0000256" key="7">
    <source>
        <dbReference type="ARBA" id="ARBA00037544"/>
    </source>
</evidence>
<reference evidence="11 12" key="1">
    <citation type="journal article" date="2018" name="Mol. Genet. Genomics">
        <title>The red deer Cervus elaphus genome CerEla1.0: sequencing, annotating, genes, and chromosomes.</title>
        <authorList>
            <person name="Bana N.A."/>
            <person name="Nyiri A."/>
            <person name="Nagy J."/>
            <person name="Frank K."/>
            <person name="Nagy T."/>
            <person name="Steger V."/>
            <person name="Schiller M."/>
            <person name="Lakatos P."/>
            <person name="Sugar L."/>
            <person name="Horn P."/>
            <person name="Barta E."/>
            <person name="Orosz L."/>
        </authorList>
    </citation>
    <scope>NUCLEOTIDE SEQUENCE [LARGE SCALE GENOMIC DNA]</scope>
    <source>
        <strain evidence="11">Hungarian</strain>
    </source>
</reference>
<dbReference type="GO" id="GO:0042583">
    <property type="term" value="C:chromaffin granule"/>
    <property type="evidence" value="ECO:0007669"/>
    <property type="project" value="TreeGrafter"/>
</dbReference>
<comment type="function">
    <text evidence="7">Strongly inhibits glucose induced insulin release from the pancreas.</text>
</comment>
<evidence type="ECO:0000256" key="8">
    <source>
        <dbReference type="ARBA" id="ARBA00037849"/>
    </source>
</evidence>
<keyword evidence="3" id="KW-0964">Secreted</keyword>
<name>A0A212CS46_CEREH</name>
<dbReference type="GO" id="GO:0086030">
    <property type="term" value="P:adenylate cyclase-activating adrenergic receptor signaling pathway involved in cardiac muscle relaxation"/>
    <property type="evidence" value="ECO:0007669"/>
    <property type="project" value="TreeGrafter"/>
</dbReference>
<feature type="non-terminal residue" evidence="11">
    <location>
        <position position="1"/>
    </location>
</feature>
<keyword evidence="6" id="KW-0968">Cytoplasmic vesicle</keyword>
<dbReference type="EMBL" id="MKHE01000013">
    <property type="protein sequence ID" value="OWK08839.1"/>
    <property type="molecule type" value="Genomic_DNA"/>
</dbReference>
<evidence type="ECO:0000256" key="2">
    <source>
        <dbReference type="ARBA" id="ARBA00005723"/>
    </source>
</evidence>
<evidence type="ECO:0000256" key="6">
    <source>
        <dbReference type="ARBA" id="ARBA00023329"/>
    </source>
</evidence>
<dbReference type="PANTHER" id="PTHR10583:SF1">
    <property type="entry name" value="CHROMOGRANIN-A"/>
    <property type="match status" value="1"/>
</dbReference>
<evidence type="ECO:0000256" key="9">
    <source>
        <dbReference type="ARBA" id="ARBA00040787"/>
    </source>
</evidence>
<dbReference type="GO" id="GO:0033604">
    <property type="term" value="P:negative regulation of catecholamine secretion"/>
    <property type="evidence" value="ECO:0007669"/>
    <property type="project" value="TreeGrafter"/>
</dbReference>
<sequence length="408" mass="45140">QPQLAPFCSQVMKCIVEVISDTLSKPSPMPVSKECFETLRGDERILSILRHQNLLKELQDLALQGIFQPLHMILEGTEEVSSKDAAEKRDDSKEVEKSDEDSDGDRPQASPELGPGSKVEEDNQAPGEEEEAPSNTHPQASLPNPKHAGPQAEEDSEGPSQGPASREKGLSAEQGRQAEREEEQEEKGEEAEAGEAVPEEESPPTAAFKPHPNLGGKETQRAAPGWPEALAVDGAGKTGAEEAKPPEGKGERAHSRQEEEEMAGAPQGLFRGGKSREPEQEEQLSKEWEDAKRWSKMDQLAKELTAEKRLEGEEEEEDPDRSMRLSFRAQGYGFRGPGLQLRRGWRPSFREDSVEAGLPLQVRGYPEEKKEEEGSANRRPEDQELESLSAIEAELEKVAHQLQELRRG</sequence>
<feature type="compositionally biased region" description="Acidic residues" evidence="10">
    <location>
        <begin position="180"/>
        <end position="202"/>
    </location>
</feature>
<keyword evidence="12" id="KW-1185">Reference proteome</keyword>
<dbReference type="Proteomes" id="UP000242450">
    <property type="component" value="Chromosome 13"/>
</dbReference>
<dbReference type="InterPro" id="IPR001819">
    <property type="entry name" value="Chromogranin_AB"/>
</dbReference>
<dbReference type="GO" id="GO:0005615">
    <property type="term" value="C:extracellular space"/>
    <property type="evidence" value="ECO:0007669"/>
    <property type="project" value="TreeGrafter"/>
</dbReference>
<protein>
    <recommendedName>
        <fullName evidence="9">Chromogranin-A</fullName>
    </recommendedName>
</protein>
<feature type="compositionally biased region" description="Basic and acidic residues" evidence="10">
    <location>
        <begin position="239"/>
        <end position="257"/>
    </location>
</feature>
<evidence type="ECO:0000256" key="1">
    <source>
        <dbReference type="ARBA" id="ARBA00004613"/>
    </source>
</evidence>
<dbReference type="InterPro" id="IPR018054">
    <property type="entry name" value="Chromogranin_CS"/>
</dbReference>
<dbReference type="AlphaFoldDB" id="A0A212CS46"/>
<dbReference type="OrthoDB" id="9948620at2759"/>
<evidence type="ECO:0000256" key="4">
    <source>
        <dbReference type="ARBA" id="ARBA00022685"/>
    </source>
</evidence>
<feature type="region of interest" description="Disordered" evidence="10">
    <location>
        <begin position="78"/>
        <end position="329"/>
    </location>
</feature>
<dbReference type="GO" id="GO:0042742">
    <property type="term" value="P:defense response to bacterium"/>
    <property type="evidence" value="ECO:0007669"/>
    <property type="project" value="TreeGrafter"/>
</dbReference>
<feature type="compositionally biased region" description="Basic and acidic residues" evidence="10">
    <location>
        <begin position="80"/>
        <end position="96"/>
    </location>
</feature>
<dbReference type="GO" id="GO:0098992">
    <property type="term" value="C:neuronal dense core vesicle"/>
    <property type="evidence" value="ECO:0007669"/>
    <property type="project" value="UniProtKB-SubCell"/>
</dbReference>
<dbReference type="PROSITE" id="PS00423">
    <property type="entry name" value="GRANINS_2"/>
    <property type="match status" value="1"/>
</dbReference>
<dbReference type="InterPro" id="IPR001990">
    <property type="entry name" value="Granin"/>
</dbReference>
<evidence type="ECO:0000256" key="5">
    <source>
        <dbReference type="ARBA" id="ARBA00023157"/>
    </source>
</evidence>
<comment type="subcellular location">
    <subcellularLocation>
        <location evidence="8">Cytoplasmic vesicle</location>
        <location evidence="8">Secretory vesicle</location>
        <location evidence="8">Neuronal dense core vesicle</location>
    </subcellularLocation>
    <subcellularLocation>
        <location evidence="1">Secreted</location>
    </subcellularLocation>
</comment>
<gene>
    <name evidence="11" type="ORF">Celaphus_00015491</name>
</gene>
<dbReference type="PROSITE" id="PS00422">
    <property type="entry name" value="GRANINS_1"/>
    <property type="match status" value="1"/>
</dbReference>
<organism evidence="11 12">
    <name type="scientific">Cervus elaphus hippelaphus</name>
    <name type="common">European red deer</name>
    <dbReference type="NCBI Taxonomy" id="46360"/>
    <lineage>
        <taxon>Eukaryota</taxon>
        <taxon>Metazoa</taxon>
        <taxon>Chordata</taxon>
        <taxon>Craniata</taxon>
        <taxon>Vertebrata</taxon>
        <taxon>Euteleostomi</taxon>
        <taxon>Mammalia</taxon>
        <taxon>Eutheria</taxon>
        <taxon>Laurasiatheria</taxon>
        <taxon>Artiodactyla</taxon>
        <taxon>Ruminantia</taxon>
        <taxon>Pecora</taxon>
        <taxon>Cervidae</taxon>
        <taxon>Cervinae</taxon>
        <taxon>Cervus</taxon>
    </lineage>
</organism>
<feature type="compositionally biased region" description="Polar residues" evidence="10">
    <location>
        <begin position="133"/>
        <end position="142"/>
    </location>
</feature>
<dbReference type="PRINTS" id="PR00659">
    <property type="entry name" value="CHROMOGRANIN"/>
</dbReference>
<accession>A0A212CS46</accession>
<proteinExistence type="inferred from homology"/>
<keyword evidence="5" id="KW-1015">Disulfide bond</keyword>
<evidence type="ECO:0000313" key="11">
    <source>
        <dbReference type="EMBL" id="OWK08839.1"/>
    </source>
</evidence>
<evidence type="ECO:0000256" key="10">
    <source>
        <dbReference type="SAM" id="MobiDB-lite"/>
    </source>
</evidence>
<dbReference type="Pfam" id="PF01271">
    <property type="entry name" value="Granin"/>
    <property type="match status" value="2"/>
</dbReference>
<keyword evidence="4" id="KW-0165">Cleavage on pair of basic residues</keyword>
<dbReference type="PANTHER" id="PTHR10583">
    <property type="entry name" value="CHROMOGRANIN"/>
    <property type="match status" value="1"/>
</dbReference>
<dbReference type="GO" id="GO:0046676">
    <property type="term" value="P:negative regulation of insulin secretion"/>
    <property type="evidence" value="ECO:0007669"/>
    <property type="project" value="TreeGrafter"/>
</dbReference>
<feature type="region of interest" description="Disordered" evidence="10">
    <location>
        <begin position="355"/>
        <end position="385"/>
    </location>
</feature>
<feature type="compositionally biased region" description="Basic and acidic residues" evidence="10">
    <location>
        <begin position="365"/>
        <end position="382"/>
    </location>
</feature>
<evidence type="ECO:0000313" key="12">
    <source>
        <dbReference type="Proteomes" id="UP000242450"/>
    </source>
</evidence>
<comment type="caution">
    <text evidence="11">The sequence shown here is derived from an EMBL/GenBank/DDBJ whole genome shotgun (WGS) entry which is preliminary data.</text>
</comment>
<evidence type="ECO:0000256" key="3">
    <source>
        <dbReference type="ARBA" id="ARBA00022525"/>
    </source>
</evidence>
<feature type="compositionally biased region" description="Basic and acidic residues" evidence="10">
    <location>
        <begin position="274"/>
        <end position="311"/>
    </location>
</feature>